<dbReference type="InterPro" id="IPR036259">
    <property type="entry name" value="MFS_trans_sf"/>
</dbReference>
<evidence type="ECO:0000313" key="9">
    <source>
        <dbReference type="Proteomes" id="UP001259572"/>
    </source>
</evidence>
<dbReference type="InterPro" id="IPR044770">
    <property type="entry name" value="MFS_spinster-like"/>
</dbReference>
<evidence type="ECO:0000259" key="7">
    <source>
        <dbReference type="PROSITE" id="PS50850"/>
    </source>
</evidence>
<feature type="transmembrane region" description="Helical" evidence="6">
    <location>
        <begin position="25"/>
        <end position="42"/>
    </location>
</feature>
<comment type="caution">
    <text evidence="8">The sequence shown here is derived from an EMBL/GenBank/DDBJ whole genome shotgun (WGS) entry which is preliminary data.</text>
</comment>
<keyword evidence="9" id="KW-1185">Reference proteome</keyword>
<feature type="transmembrane region" description="Helical" evidence="6">
    <location>
        <begin position="409"/>
        <end position="426"/>
    </location>
</feature>
<feature type="transmembrane region" description="Helical" evidence="6">
    <location>
        <begin position="238"/>
        <end position="258"/>
    </location>
</feature>
<keyword evidence="2" id="KW-0813">Transport</keyword>
<gene>
    <name evidence="8" type="ORF">RQX22_07310</name>
</gene>
<feature type="transmembrane region" description="Helical" evidence="6">
    <location>
        <begin position="63"/>
        <end position="84"/>
    </location>
</feature>
<protein>
    <submittedName>
        <fullName evidence="8">MFS transporter</fullName>
    </submittedName>
</protein>
<dbReference type="InterPro" id="IPR020846">
    <property type="entry name" value="MFS_dom"/>
</dbReference>
<feature type="transmembrane region" description="Helical" evidence="6">
    <location>
        <begin position="335"/>
        <end position="356"/>
    </location>
</feature>
<dbReference type="PROSITE" id="PS50850">
    <property type="entry name" value="MFS"/>
    <property type="match status" value="1"/>
</dbReference>
<sequence length="435" mass="46133">MGPADAIASAKPGDADWQNAGEARTAYWVLFVVTAVYALNIADRYVLSTLIEPIRAEFQLSDSALGLVTGVGMAIFYVTAGIPLGMLADRVNRKKMIAAALAAWSAMTAVCGLSQTFLQLLIGRMGVGIGEAGGTPPSQSLLADYFPRHRRLVATSIFAIGVPIGSAIGGIAAGIIAEAHGWRTALLAAGAAGIPIILLLLTINEPKRGRYDSVPMAGSAKPHSLRETLGFIHSRKSLFHIFAGGTIATFSGMGLIWWTPAFLARSHGLSVAEAGVEVGMMNGIGGGLALGASALLMIWLSRKPMSWQCYFTALITAAITIPAMLAHWFADRNLALLSLWLFIPLANVYIGPWLALIHNLVKPQMRAASVAISLFTANVANLIVAPQGIGTLSDLIRPYLVNPEESLRIALLISAVSGLWGAYHFVRAGREIDRE</sequence>
<evidence type="ECO:0000256" key="5">
    <source>
        <dbReference type="ARBA" id="ARBA00023136"/>
    </source>
</evidence>
<reference evidence="8 9" key="1">
    <citation type="submission" date="2023-05" db="EMBL/GenBank/DDBJ databases">
        <authorList>
            <person name="Guo Y."/>
        </authorList>
    </citation>
    <scope>NUCLEOTIDE SEQUENCE [LARGE SCALE GENOMIC DNA]</scope>
    <source>
        <strain evidence="8 9">GR2756</strain>
    </source>
</reference>
<keyword evidence="3 6" id="KW-0812">Transmembrane</keyword>
<accession>A0ABU3Q5S5</accession>
<evidence type="ECO:0000256" key="2">
    <source>
        <dbReference type="ARBA" id="ARBA00022448"/>
    </source>
</evidence>
<proteinExistence type="predicted"/>
<dbReference type="Proteomes" id="UP001259572">
    <property type="component" value="Unassembled WGS sequence"/>
</dbReference>
<keyword evidence="4 6" id="KW-1133">Transmembrane helix</keyword>
<evidence type="ECO:0000256" key="4">
    <source>
        <dbReference type="ARBA" id="ARBA00022989"/>
    </source>
</evidence>
<feature type="transmembrane region" description="Helical" evidence="6">
    <location>
        <begin position="278"/>
        <end position="300"/>
    </location>
</feature>
<keyword evidence="5 6" id="KW-0472">Membrane</keyword>
<dbReference type="SUPFAM" id="SSF103473">
    <property type="entry name" value="MFS general substrate transporter"/>
    <property type="match status" value="1"/>
</dbReference>
<evidence type="ECO:0000256" key="3">
    <source>
        <dbReference type="ARBA" id="ARBA00022692"/>
    </source>
</evidence>
<feature type="transmembrane region" description="Helical" evidence="6">
    <location>
        <begin position="307"/>
        <end position="329"/>
    </location>
</feature>
<feature type="transmembrane region" description="Helical" evidence="6">
    <location>
        <begin position="368"/>
        <end position="389"/>
    </location>
</feature>
<evidence type="ECO:0000256" key="6">
    <source>
        <dbReference type="SAM" id="Phobius"/>
    </source>
</evidence>
<organism evidence="8 9">
    <name type="scientific">Sphingosinicella rhizophila</name>
    <dbReference type="NCBI Taxonomy" id="3050082"/>
    <lineage>
        <taxon>Bacteria</taxon>
        <taxon>Pseudomonadati</taxon>
        <taxon>Pseudomonadota</taxon>
        <taxon>Alphaproteobacteria</taxon>
        <taxon>Sphingomonadales</taxon>
        <taxon>Sphingosinicellaceae</taxon>
        <taxon>Sphingosinicella</taxon>
    </lineage>
</organism>
<evidence type="ECO:0000313" key="8">
    <source>
        <dbReference type="EMBL" id="MDT9598751.1"/>
    </source>
</evidence>
<feature type="transmembrane region" description="Helical" evidence="6">
    <location>
        <begin position="96"/>
        <end position="118"/>
    </location>
</feature>
<comment type="subcellular location">
    <subcellularLocation>
        <location evidence="1">Membrane</location>
        <topology evidence="1">Multi-pass membrane protein</topology>
    </subcellularLocation>
</comment>
<dbReference type="Gene3D" id="1.20.1250.20">
    <property type="entry name" value="MFS general substrate transporter like domains"/>
    <property type="match status" value="1"/>
</dbReference>
<dbReference type="PANTHER" id="PTHR23505:SF79">
    <property type="entry name" value="PROTEIN SPINSTER"/>
    <property type="match status" value="1"/>
</dbReference>
<dbReference type="EMBL" id="JAVUPU010000003">
    <property type="protein sequence ID" value="MDT9598751.1"/>
    <property type="molecule type" value="Genomic_DNA"/>
</dbReference>
<dbReference type="PANTHER" id="PTHR23505">
    <property type="entry name" value="SPINSTER"/>
    <property type="match status" value="1"/>
</dbReference>
<feature type="transmembrane region" description="Helical" evidence="6">
    <location>
        <begin position="152"/>
        <end position="176"/>
    </location>
</feature>
<dbReference type="InterPro" id="IPR011701">
    <property type="entry name" value="MFS"/>
</dbReference>
<name>A0ABU3Q5S5_9SPHN</name>
<dbReference type="RefSeq" id="WP_315725065.1">
    <property type="nucleotide sequence ID" value="NZ_JAVUPU010000003.1"/>
</dbReference>
<feature type="domain" description="Major facilitator superfamily (MFS) profile" evidence="7">
    <location>
        <begin position="29"/>
        <end position="433"/>
    </location>
</feature>
<dbReference type="Pfam" id="PF07690">
    <property type="entry name" value="MFS_1"/>
    <property type="match status" value="1"/>
</dbReference>
<evidence type="ECO:0000256" key="1">
    <source>
        <dbReference type="ARBA" id="ARBA00004141"/>
    </source>
</evidence>
<feature type="transmembrane region" description="Helical" evidence="6">
    <location>
        <begin position="182"/>
        <end position="203"/>
    </location>
</feature>